<dbReference type="Proteomes" id="UP000005877">
    <property type="component" value="Chromosome"/>
</dbReference>
<sequence>MNYSTVKILFLAVFAFSAIVSPSSAFSVDGAIFSEEVSPGQEIVHEMIVSAGEDELLPNMTAEVVGFAMTEDGANIELLPEDDTELFSARPFLSVEPTSFDLESGERRSLNLTGTVPEDVGEGGRYALVTIKTAPKESEKASVMIITAIQVPILLTIKDSDLEMTGEISDLSASMADGNVSVDVTFDNTGNVHYKPFVGANLLDEDGEVVASVAPAETRRMILPTNSRLVKMTLVPDAVLEPGTYTVEAEVTLDDGTVLDTAETTIEV</sequence>
<organism evidence="1 2">
    <name type="scientific">Methanothrix harundinacea (strain 6Ac)</name>
    <name type="common">Methanosaeta harundinacea</name>
    <dbReference type="NCBI Taxonomy" id="1110509"/>
    <lineage>
        <taxon>Archaea</taxon>
        <taxon>Methanobacteriati</taxon>
        <taxon>Methanobacteriota</taxon>
        <taxon>Stenosarchaea group</taxon>
        <taxon>Methanomicrobia</taxon>
        <taxon>Methanotrichales</taxon>
        <taxon>Methanotrichaceae</taxon>
        <taxon>Methanothrix</taxon>
    </lineage>
</organism>
<evidence type="ECO:0000313" key="1">
    <source>
        <dbReference type="EMBL" id="AET65649.1"/>
    </source>
</evidence>
<dbReference type="OrthoDB" id="119197at2157"/>
<reference evidence="1 2" key="1">
    <citation type="journal article" date="2012" name="PLoS ONE">
        <title>The genome characteristics and predicted function of methyl-group oxidation pathway in the obligate aceticlastic methanogens, Methanosaeta spp.</title>
        <authorList>
            <person name="Zhu J."/>
            <person name="Zheng H."/>
            <person name="Ai G."/>
            <person name="Zhang G."/>
            <person name="Liu D."/>
            <person name="Liu X."/>
            <person name="Dong X."/>
        </authorList>
    </citation>
    <scope>NUCLEOTIDE SEQUENCE [LARGE SCALE GENOMIC DNA]</scope>
    <source>
        <strain evidence="1 2">6Ac</strain>
    </source>
</reference>
<dbReference type="PATRIC" id="fig|1110509.7.peg.2541"/>
<dbReference type="KEGG" id="mhi:Mhar_2297"/>
<protein>
    <submittedName>
        <fullName evidence="1">Uncharacterized protein</fullName>
    </submittedName>
</protein>
<gene>
    <name evidence="1" type="ordered locus">Mhar_2297</name>
</gene>
<keyword evidence="2" id="KW-1185">Reference proteome</keyword>
<proteinExistence type="predicted"/>
<dbReference type="GeneID" id="12511475"/>
<dbReference type="HOGENOM" id="CLU_1036697_0_0_2"/>
<accession>G7WQL5</accession>
<evidence type="ECO:0000313" key="2">
    <source>
        <dbReference type="Proteomes" id="UP000005877"/>
    </source>
</evidence>
<name>G7WQL5_METH6</name>
<dbReference type="RefSeq" id="WP_014587825.1">
    <property type="nucleotide sequence ID" value="NC_017527.1"/>
</dbReference>
<dbReference type="EMBL" id="CP003117">
    <property type="protein sequence ID" value="AET65649.1"/>
    <property type="molecule type" value="Genomic_DNA"/>
</dbReference>
<dbReference type="AlphaFoldDB" id="G7WQL5"/>